<keyword evidence="3" id="KW-1185">Reference proteome</keyword>
<dbReference type="AlphaFoldDB" id="A0A915JJ84"/>
<dbReference type="WBParaSite" id="nRc.2.0.1.t26210-RA">
    <property type="protein sequence ID" value="nRc.2.0.1.t26210-RA"/>
    <property type="gene ID" value="nRc.2.0.1.g26210"/>
</dbReference>
<name>A0A915JJ84_ROMCU</name>
<evidence type="ECO:0000313" key="4">
    <source>
        <dbReference type="WBParaSite" id="nRc.2.0.1.t26210-RA"/>
    </source>
</evidence>
<accession>A0A915JJ84</accession>
<keyword evidence="2" id="KW-0812">Transmembrane</keyword>
<organism evidence="3 4">
    <name type="scientific">Romanomermis culicivorax</name>
    <name type="common">Nematode worm</name>
    <dbReference type="NCBI Taxonomy" id="13658"/>
    <lineage>
        <taxon>Eukaryota</taxon>
        <taxon>Metazoa</taxon>
        <taxon>Ecdysozoa</taxon>
        <taxon>Nematoda</taxon>
        <taxon>Enoplea</taxon>
        <taxon>Dorylaimia</taxon>
        <taxon>Mermithida</taxon>
        <taxon>Mermithoidea</taxon>
        <taxon>Mermithidae</taxon>
        <taxon>Romanomermis</taxon>
    </lineage>
</organism>
<proteinExistence type="predicted"/>
<protein>
    <submittedName>
        <fullName evidence="4">Uncharacterized protein</fullName>
    </submittedName>
</protein>
<sequence>HPKLPGQPFVIHSDFYEKRARPFVSIFLILVSFSFAAGRALSFAAGRALDEDQKKTFKIRGVLLCRNGEPVNKNKIIEVVERVHSNGFYTWVFDRKVTVSEGGHFALDVPLFKAPDGERIKKIIFHIEGGFHCSEHEFDDAYFQIQDEKDQDVGEIKLEDVPEEDEPNGLHNKAL</sequence>
<dbReference type="Proteomes" id="UP000887565">
    <property type="component" value="Unplaced"/>
</dbReference>
<evidence type="ECO:0000256" key="1">
    <source>
        <dbReference type="SAM" id="MobiDB-lite"/>
    </source>
</evidence>
<evidence type="ECO:0000313" key="3">
    <source>
        <dbReference type="Proteomes" id="UP000887565"/>
    </source>
</evidence>
<keyword evidence="2" id="KW-1133">Transmembrane helix</keyword>
<feature type="transmembrane region" description="Helical" evidence="2">
    <location>
        <begin position="23"/>
        <end position="45"/>
    </location>
</feature>
<reference evidence="4" key="1">
    <citation type="submission" date="2022-11" db="UniProtKB">
        <authorList>
            <consortium name="WormBaseParasite"/>
        </authorList>
    </citation>
    <scope>IDENTIFICATION</scope>
</reference>
<evidence type="ECO:0000256" key="2">
    <source>
        <dbReference type="SAM" id="Phobius"/>
    </source>
</evidence>
<feature type="region of interest" description="Disordered" evidence="1">
    <location>
        <begin position="154"/>
        <end position="175"/>
    </location>
</feature>
<keyword evidence="2" id="KW-0472">Membrane</keyword>